<evidence type="ECO:0000313" key="10">
    <source>
        <dbReference type="Proteomes" id="UP001150941"/>
    </source>
</evidence>
<keyword evidence="6" id="KW-0539">Nucleus</keyword>
<dbReference type="GO" id="GO:0003677">
    <property type="term" value="F:DNA binding"/>
    <property type="evidence" value="ECO:0007669"/>
    <property type="project" value="UniProtKB-KW"/>
</dbReference>
<keyword evidence="10" id="KW-1185">Reference proteome</keyword>
<reference evidence="9" key="2">
    <citation type="journal article" date="2023" name="IMA Fungus">
        <title>Comparative genomic study of the Penicillium genus elucidates a diverse pangenome and 15 lateral gene transfer events.</title>
        <authorList>
            <person name="Petersen C."/>
            <person name="Sorensen T."/>
            <person name="Nielsen M.R."/>
            <person name="Sondergaard T.E."/>
            <person name="Sorensen J.L."/>
            <person name="Fitzpatrick D.A."/>
            <person name="Frisvad J.C."/>
            <person name="Nielsen K.L."/>
        </authorList>
    </citation>
    <scope>NUCLEOTIDE SEQUENCE</scope>
    <source>
        <strain evidence="9">IBT 19713</strain>
    </source>
</reference>
<dbReference type="EMBL" id="JAPQKS010000005">
    <property type="protein sequence ID" value="KAJ5225974.1"/>
    <property type="molecule type" value="Genomic_DNA"/>
</dbReference>
<dbReference type="Pfam" id="PF00172">
    <property type="entry name" value="Zn_clus"/>
    <property type="match status" value="1"/>
</dbReference>
<dbReference type="OrthoDB" id="4216928at2759"/>
<dbReference type="AlphaFoldDB" id="A0A9W9NTS1"/>
<dbReference type="GO" id="GO:0000981">
    <property type="term" value="F:DNA-binding transcription factor activity, RNA polymerase II-specific"/>
    <property type="evidence" value="ECO:0007669"/>
    <property type="project" value="InterPro"/>
</dbReference>
<dbReference type="Gene3D" id="4.10.240.10">
    <property type="entry name" value="Zn(2)-C6 fungal-type DNA-binding domain"/>
    <property type="match status" value="1"/>
</dbReference>
<feature type="compositionally biased region" description="Polar residues" evidence="7">
    <location>
        <begin position="53"/>
        <end position="76"/>
    </location>
</feature>
<dbReference type="CDD" id="cd00067">
    <property type="entry name" value="GAL4"/>
    <property type="match status" value="1"/>
</dbReference>
<evidence type="ECO:0000256" key="5">
    <source>
        <dbReference type="ARBA" id="ARBA00023163"/>
    </source>
</evidence>
<dbReference type="InterPro" id="IPR036864">
    <property type="entry name" value="Zn2-C6_fun-type_DNA-bd_sf"/>
</dbReference>
<gene>
    <name evidence="9" type="ORF">N7468_007199</name>
</gene>
<dbReference type="PANTHER" id="PTHR47660">
    <property type="entry name" value="TRANSCRIPTION FACTOR WITH C2H2 AND ZN(2)-CYS(6) DNA BINDING DOMAIN (EUROFUNG)-RELATED-RELATED"/>
    <property type="match status" value="1"/>
</dbReference>
<feature type="domain" description="Zn(2)-C6 fungal-type" evidence="8">
    <location>
        <begin position="8"/>
        <end position="38"/>
    </location>
</feature>
<protein>
    <recommendedName>
        <fullName evidence="8">Zn(2)-C6 fungal-type domain-containing protein</fullName>
    </recommendedName>
</protein>
<dbReference type="PROSITE" id="PS50048">
    <property type="entry name" value="ZN2_CY6_FUNGAL_2"/>
    <property type="match status" value="1"/>
</dbReference>
<evidence type="ECO:0000256" key="6">
    <source>
        <dbReference type="ARBA" id="ARBA00023242"/>
    </source>
</evidence>
<evidence type="ECO:0000256" key="3">
    <source>
        <dbReference type="ARBA" id="ARBA00023015"/>
    </source>
</evidence>
<name>A0A9W9NTS1_9EURO</name>
<comment type="caution">
    <text evidence="9">The sequence shown here is derived from an EMBL/GenBank/DDBJ whole genome shotgun (WGS) entry which is preliminary data.</text>
</comment>
<dbReference type="GeneID" id="83203798"/>
<dbReference type="RefSeq" id="XP_058329385.1">
    <property type="nucleotide sequence ID" value="XM_058476495.1"/>
</dbReference>
<dbReference type="InterPro" id="IPR001138">
    <property type="entry name" value="Zn2Cys6_DnaBD"/>
</dbReference>
<feature type="region of interest" description="Disordered" evidence="7">
    <location>
        <begin position="47"/>
        <end position="76"/>
    </location>
</feature>
<evidence type="ECO:0000256" key="1">
    <source>
        <dbReference type="ARBA" id="ARBA00022723"/>
    </source>
</evidence>
<evidence type="ECO:0000256" key="4">
    <source>
        <dbReference type="ARBA" id="ARBA00023125"/>
    </source>
</evidence>
<dbReference type="SUPFAM" id="SSF57701">
    <property type="entry name" value="Zn2/Cys6 DNA-binding domain"/>
    <property type="match status" value="1"/>
</dbReference>
<keyword evidence="1" id="KW-0479">Metal-binding</keyword>
<evidence type="ECO:0000313" key="9">
    <source>
        <dbReference type="EMBL" id="KAJ5225974.1"/>
    </source>
</evidence>
<evidence type="ECO:0000256" key="2">
    <source>
        <dbReference type="ARBA" id="ARBA00022833"/>
    </source>
</evidence>
<proteinExistence type="predicted"/>
<sequence>MPTPYRRACGHCIKSKRRCDLAVPRCHRCQVRSLDCQYQHANTSHASREGYVNPSSLSVGNVSSQPAHGSLVNPESSGETLHMAVDLSTDFPVPLPEPTLEWWNTTPSIELPAPNEQQVELESHSTYYERKLLGRKYQQRIYYATQRLKLFPSTFATSGRTIFIHPSLYDAHLPEVLGDTMALCALYATKSDANQEMVYRIIGQRAHRLVDEFDWLATPLEYLASIQALGLIQIIRLFDGDIRQRADGERAQPTFMNGIRGLQHKMQGIEDGWRTELISQPEDADAWGSWLYAESVRRTVIFGHILDTLYYFLRDGWHNSHEEFFLLSFFGQRSLWAASSKFHWGTTLEETNACPLRFYSWDRSIAAVRPEDLDELGILMTALMKGVDHCRDWIGPDMLEQFGLQP</sequence>
<reference evidence="9" key="1">
    <citation type="submission" date="2022-11" db="EMBL/GenBank/DDBJ databases">
        <authorList>
            <person name="Petersen C."/>
        </authorList>
    </citation>
    <scope>NUCLEOTIDE SEQUENCE</scope>
    <source>
        <strain evidence="9">IBT 19713</strain>
    </source>
</reference>
<dbReference type="Proteomes" id="UP001150941">
    <property type="component" value="Unassembled WGS sequence"/>
</dbReference>
<dbReference type="GO" id="GO:0008270">
    <property type="term" value="F:zinc ion binding"/>
    <property type="evidence" value="ECO:0007669"/>
    <property type="project" value="InterPro"/>
</dbReference>
<keyword evidence="2" id="KW-0862">Zinc</keyword>
<keyword evidence="3" id="KW-0805">Transcription regulation</keyword>
<accession>A0A9W9NTS1</accession>
<evidence type="ECO:0000259" key="8">
    <source>
        <dbReference type="PROSITE" id="PS50048"/>
    </source>
</evidence>
<keyword evidence="5" id="KW-0804">Transcription</keyword>
<organism evidence="9 10">
    <name type="scientific">Penicillium chermesinum</name>
    <dbReference type="NCBI Taxonomy" id="63820"/>
    <lineage>
        <taxon>Eukaryota</taxon>
        <taxon>Fungi</taxon>
        <taxon>Dikarya</taxon>
        <taxon>Ascomycota</taxon>
        <taxon>Pezizomycotina</taxon>
        <taxon>Eurotiomycetes</taxon>
        <taxon>Eurotiomycetidae</taxon>
        <taxon>Eurotiales</taxon>
        <taxon>Aspergillaceae</taxon>
        <taxon>Penicillium</taxon>
    </lineage>
</organism>
<evidence type="ECO:0000256" key="7">
    <source>
        <dbReference type="SAM" id="MobiDB-lite"/>
    </source>
</evidence>
<keyword evidence="4" id="KW-0238">DNA-binding</keyword>